<keyword evidence="2" id="KW-1185">Reference proteome</keyword>
<dbReference type="Proteomes" id="UP000822862">
    <property type="component" value="Plasmid unnamed"/>
</dbReference>
<dbReference type="RefSeq" id="WP_194845910.1">
    <property type="nucleotide sequence ID" value="NZ_CP075586.1"/>
</dbReference>
<name>A0ABX8Z1D6_9BACT</name>
<evidence type="ECO:0000313" key="1">
    <source>
        <dbReference type="EMBL" id="QZA59474.1"/>
    </source>
</evidence>
<protein>
    <submittedName>
        <fullName evidence="1">Uncharacterized protein</fullName>
    </submittedName>
</protein>
<proteinExistence type="predicted"/>
<organism evidence="1 2">
    <name type="scientific">Candidatus Rhabdochlamydia porcellionis</name>
    <dbReference type="NCBI Taxonomy" id="225148"/>
    <lineage>
        <taxon>Bacteria</taxon>
        <taxon>Pseudomonadati</taxon>
        <taxon>Chlamydiota</taxon>
        <taxon>Chlamydiia</taxon>
        <taxon>Parachlamydiales</taxon>
        <taxon>Candidatus Rhabdochlamydiaceae</taxon>
        <taxon>Candidatus Rhabdochlamydia</taxon>
    </lineage>
</organism>
<geneLocation type="plasmid" evidence="1 2">
    <name>unnamed</name>
</geneLocation>
<dbReference type="EMBL" id="CP075586">
    <property type="protein sequence ID" value="QZA59474.1"/>
    <property type="molecule type" value="Genomic_DNA"/>
</dbReference>
<accession>A0ABX8Z1D6</accession>
<sequence length="280" mass="27499">MTTNNAINLTQSGIVAYNGTGTFFGRTFTSTGNTVTITNPNGVTASPNFEVNTTNININTLGGAPLTVANGGTGNTTLTANSLLLGNGTSATTSVPVGTNGQLLIGATGAAPAFATLTLSGGLTQTPGANSLTLTAPPITITGNGVTVTGSPVSLGGAVTLTVAAGGTPWINVTGTTQTISTNTGYIADNAAQVVFTLPATAALGDTFYITGKGSAGTAGWQLKQNASQQIFFGSSSTTAGTGGSLTSTNQLDSIRAVCVVAGASTIWNIINSVGNITVV</sequence>
<evidence type="ECO:0000313" key="2">
    <source>
        <dbReference type="Proteomes" id="UP000822862"/>
    </source>
</evidence>
<reference evidence="1 2" key="2">
    <citation type="submission" date="2021-05" db="EMBL/GenBank/DDBJ databases">
        <title>Ecology and evolution of chlamydial symbionts of arthropods.</title>
        <authorList>
            <person name="Halter T."/>
            <person name="Sixt B.S."/>
            <person name="Toenshoff E.R."/>
            <person name="Koestlbacher S."/>
            <person name="Schulz F."/>
            <person name="Kostanjsek R."/>
            <person name="Collingro A."/>
            <person name="Hendrickx F."/>
            <person name="Horn M."/>
        </authorList>
    </citation>
    <scope>NUCLEOTIDE SEQUENCE [LARGE SCALE GENOMIC DNA]</scope>
    <source>
        <strain evidence="1 2">15C</strain>
        <plasmid evidence="1 2">unnamed</plasmid>
    </source>
</reference>
<gene>
    <name evidence="1" type="ORF">RHAB15C_0001408</name>
</gene>
<keyword evidence="1" id="KW-0614">Plasmid</keyword>
<reference evidence="1 2" key="1">
    <citation type="submission" date="2020-01" db="EMBL/GenBank/DDBJ databases">
        <authorList>
            <person name="Sixt B."/>
            <person name="Schulz F."/>
            <person name="Kostanjsek R."/>
            <person name="Koestlbacher S."/>
            <person name="Collingro A."/>
            <person name="Toenshoff E."/>
            <person name="Horn M."/>
        </authorList>
    </citation>
    <scope>NUCLEOTIDE SEQUENCE [LARGE SCALE GENOMIC DNA]</scope>
    <source>
        <strain evidence="1 2">15C</strain>
        <plasmid evidence="1 2">unnamed</plasmid>
    </source>
</reference>